<reference evidence="2" key="1">
    <citation type="journal article" date="2020" name="New Phytol.">
        <title>Comparative genomics reveals dynamic genome evolution in host specialist ectomycorrhizal fungi.</title>
        <authorList>
            <person name="Lofgren L.A."/>
            <person name="Nguyen N.H."/>
            <person name="Vilgalys R."/>
            <person name="Ruytinx J."/>
            <person name="Liao H.L."/>
            <person name="Branco S."/>
            <person name="Kuo A."/>
            <person name="LaButti K."/>
            <person name="Lipzen A."/>
            <person name="Andreopoulos W."/>
            <person name="Pangilinan J."/>
            <person name="Riley R."/>
            <person name="Hundley H."/>
            <person name="Na H."/>
            <person name="Barry K."/>
            <person name="Grigoriev I.V."/>
            <person name="Stajich J.E."/>
            <person name="Kennedy P.G."/>
        </authorList>
    </citation>
    <scope>NUCLEOTIDE SEQUENCE</scope>
    <source>
        <strain evidence="2">S12</strain>
    </source>
</reference>
<sequence>MKVFPHFGEEQTFSLSELASAVELIRTQNAIMDAHHVGSETQLLSGRCPTCGTDIQIPSPPEDESPALSSPAPGVIVNPTLSATLTAISTIPAAQAPSTAPEVGSAASAGLPTSAPAAVGPNPPAAARLPTVSATQTALVPQTAPVHETAVVCATAAGTSSSRWYVVTVGRKTGVFQGWHNVHQHVIGVPGACFARHSSLAAAQAAYSEAVNDGGIMEVPL</sequence>
<gene>
    <name evidence="2" type="ORF">HD556DRAFT_1314826</name>
</gene>
<protein>
    <recommendedName>
        <fullName evidence="1">Ribonuclease H1 N-terminal domain-containing protein</fullName>
    </recommendedName>
</protein>
<dbReference type="InterPro" id="IPR037056">
    <property type="entry name" value="RNase_H1_N_sf"/>
</dbReference>
<dbReference type="OrthoDB" id="3270804at2759"/>
<accession>A0A9P7D9S0</accession>
<comment type="caution">
    <text evidence="2">The sequence shown here is derived from an EMBL/GenBank/DDBJ whole genome shotgun (WGS) entry which is preliminary data.</text>
</comment>
<proteinExistence type="predicted"/>
<dbReference type="InterPro" id="IPR011320">
    <property type="entry name" value="RNase_H1_N"/>
</dbReference>
<evidence type="ECO:0000313" key="3">
    <source>
        <dbReference type="Proteomes" id="UP000719766"/>
    </source>
</evidence>
<dbReference type="GeneID" id="64594776"/>
<dbReference type="Pfam" id="PF01693">
    <property type="entry name" value="Cauli_VI"/>
    <property type="match status" value="1"/>
</dbReference>
<dbReference type="Gene3D" id="3.40.970.10">
    <property type="entry name" value="Ribonuclease H1, N-terminal domain"/>
    <property type="match status" value="1"/>
</dbReference>
<organism evidence="2 3">
    <name type="scientific">Suillus plorans</name>
    <dbReference type="NCBI Taxonomy" id="116603"/>
    <lineage>
        <taxon>Eukaryota</taxon>
        <taxon>Fungi</taxon>
        <taxon>Dikarya</taxon>
        <taxon>Basidiomycota</taxon>
        <taxon>Agaricomycotina</taxon>
        <taxon>Agaricomycetes</taxon>
        <taxon>Agaricomycetidae</taxon>
        <taxon>Boletales</taxon>
        <taxon>Suillineae</taxon>
        <taxon>Suillaceae</taxon>
        <taxon>Suillus</taxon>
    </lineage>
</organism>
<feature type="domain" description="Ribonuclease H1 N-terminal" evidence="1">
    <location>
        <begin position="164"/>
        <end position="205"/>
    </location>
</feature>
<dbReference type="EMBL" id="JABBWE010000130">
    <property type="protein sequence ID" value="KAG1784754.1"/>
    <property type="molecule type" value="Genomic_DNA"/>
</dbReference>
<dbReference type="AlphaFoldDB" id="A0A9P7D9S0"/>
<keyword evidence="3" id="KW-1185">Reference proteome</keyword>
<evidence type="ECO:0000313" key="2">
    <source>
        <dbReference type="EMBL" id="KAG1784754.1"/>
    </source>
</evidence>
<dbReference type="Proteomes" id="UP000719766">
    <property type="component" value="Unassembled WGS sequence"/>
</dbReference>
<dbReference type="InterPro" id="IPR009027">
    <property type="entry name" value="Ribosomal_bL9/RNase_H1_N"/>
</dbReference>
<evidence type="ECO:0000259" key="1">
    <source>
        <dbReference type="Pfam" id="PF01693"/>
    </source>
</evidence>
<name>A0A9P7D9S0_9AGAM</name>
<dbReference type="RefSeq" id="XP_041152239.1">
    <property type="nucleotide sequence ID" value="XM_041301012.1"/>
</dbReference>
<dbReference type="SUPFAM" id="SSF55658">
    <property type="entry name" value="L9 N-domain-like"/>
    <property type="match status" value="1"/>
</dbReference>